<evidence type="ECO:0000313" key="1">
    <source>
        <dbReference type="Proteomes" id="UP000790787"/>
    </source>
</evidence>
<reference evidence="1" key="1">
    <citation type="journal article" date="2014" name="Nat. Commun.">
        <title>The tobacco genome sequence and its comparison with those of tomato and potato.</title>
        <authorList>
            <person name="Sierro N."/>
            <person name="Battey J.N."/>
            <person name="Ouadi S."/>
            <person name="Bakaher N."/>
            <person name="Bovet L."/>
            <person name="Willig A."/>
            <person name="Goepfert S."/>
            <person name="Peitsch M.C."/>
            <person name="Ivanov N.V."/>
        </authorList>
    </citation>
    <scope>NUCLEOTIDE SEQUENCE [LARGE SCALE GENOMIC DNA]</scope>
</reference>
<reference evidence="2" key="2">
    <citation type="submission" date="2025-08" db="UniProtKB">
        <authorList>
            <consortium name="RefSeq"/>
        </authorList>
    </citation>
    <scope>IDENTIFICATION</scope>
    <source>
        <tissue evidence="2">Leaf</tissue>
    </source>
</reference>
<keyword evidence="1" id="KW-1185">Reference proteome</keyword>
<gene>
    <name evidence="2" type="primary">LOC107801686</name>
</gene>
<evidence type="ECO:0000313" key="2">
    <source>
        <dbReference type="RefSeq" id="XP_075086903.1"/>
    </source>
</evidence>
<sequence>MASSVSSDRDVNQVVFEATSCVRKVTLNRPRQLNCLTFEMISQLLRAFKEYEQDPQVRLVIVKGKGKAFCAGGDVVRVIQSMLGGDYRSVLDFYRKQLTLDYLVATYKKPVVFLINGAVMGGGAGLSMNAKFRIITENTVFAMPEASFGHHPDVGASYFLSRLPGHFGECLGLTGAKINGSEMLACGLATHFVYSKDIESMEDALCRAFSSNTSLEFGHESDVSRIIKEFVHNPVLKEGSSLKRLEVINHCFGKDTVEDILSALEKEATRMDDKWITNAIKSMKFASPTSLKISLRSIREGRKQSLRQCLSREFNISSRIVLRSFNYNDFYEGGKAFFFDKGKKFKWEPSKLEQVQDATVMQFFEVVHDDRWGYLEIPDRSHELKRSKL</sequence>
<dbReference type="RefSeq" id="XP_075086903.1">
    <property type="nucleotide sequence ID" value="XM_075230802.1"/>
</dbReference>
<dbReference type="Proteomes" id="UP000790787">
    <property type="component" value="Chromosome 15"/>
</dbReference>
<organism evidence="1 2">
    <name type="scientific">Nicotiana tabacum</name>
    <name type="common">Common tobacco</name>
    <dbReference type="NCBI Taxonomy" id="4097"/>
    <lineage>
        <taxon>Eukaryota</taxon>
        <taxon>Viridiplantae</taxon>
        <taxon>Streptophyta</taxon>
        <taxon>Embryophyta</taxon>
        <taxon>Tracheophyta</taxon>
        <taxon>Spermatophyta</taxon>
        <taxon>Magnoliopsida</taxon>
        <taxon>eudicotyledons</taxon>
        <taxon>Gunneridae</taxon>
        <taxon>Pentapetalae</taxon>
        <taxon>asterids</taxon>
        <taxon>lamiids</taxon>
        <taxon>Solanales</taxon>
        <taxon>Solanaceae</taxon>
        <taxon>Nicotianoideae</taxon>
        <taxon>Nicotianeae</taxon>
        <taxon>Nicotiana</taxon>
    </lineage>
</organism>
<name>A0AC58SPK4_TOBAC</name>
<accession>A0AC58SPK4</accession>
<keyword evidence="2" id="KW-0378">Hydrolase</keyword>
<protein>
    <submittedName>
        <fullName evidence="2">3-hydroxyisobutyryl-CoA hydrolase 3</fullName>
    </submittedName>
</protein>
<proteinExistence type="predicted"/>